<organism evidence="1 2">
    <name type="scientific">Pseudomonas baltica</name>
    <dbReference type="NCBI Taxonomy" id="2762576"/>
    <lineage>
        <taxon>Bacteria</taxon>
        <taxon>Pseudomonadati</taxon>
        <taxon>Pseudomonadota</taxon>
        <taxon>Gammaproteobacteria</taxon>
        <taxon>Pseudomonadales</taxon>
        <taxon>Pseudomonadaceae</taxon>
        <taxon>Pseudomonas</taxon>
    </lineage>
</organism>
<dbReference type="AlphaFoldDB" id="A0A7X1KV79"/>
<evidence type="ECO:0008006" key="3">
    <source>
        <dbReference type="Google" id="ProtNLM"/>
    </source>
</evidence>
<dbReference type="EMBL" id="JACMYH010000009">
    <property type="protein sequence ID" value="MBC2680626.1"/>
    <property type="molecule type" value="Genomic_DNA"/>
</dbReference>
<accession>A0A7X1KV79</accession>
<dbReference type="RefSeq" id="WP_185795400.1">
    <property type="nucleotide sequence ID" value="NZ_JACMYH010000009.1"/>
</dbReference>
<sequence>MSVSAEDFLSQSGTLCESADEIAFRSSISRGYYAAYHKAEIAAQDLQLPVIKRVDGGVHEQLIRRFEGVGPGLRKIARRLRDRKRLRAMADYQLSEEVSREEAQLNLLEVTRLMSDLDRIRCSSTTTAKS</sequence>
<evidence type="ECO:0000313" key="2">
    <source>
        <dbReference type="Proteomes" id="UP000546173"/>
    </source>
</evidence>
<protein>
    <recommendedName>
        <fullName evidence="3">HEPN domain-containing protein</fullName>
    </recommendedName>
</protein>
<name>A0A7X1KV79_9PSED</name>
<evidence type="ECO:0000313" key="1">
    <source>
        <dbReference type="EMBL" id="MBC2680626.1"/>
    </source>
</evidence>
<proteinExistence type="predicted"/>
<comment type="caution">
    <text evidence="1">The sequence shown here is derived from an EMBL/GenBank/DDBJ whole genome shotgun (WGS) entry which is preliminary data.</text>
</comment>
<reference evidence="1 2" key="1">
    <citation type="submission" date="2020-08" db="EMBL/GenBank/DDBJ databases">
        <title>Pseudomonas sp. nov.</title>
        <authorList>
            <person name="Gieschler S."/>
            <person name="Fiedler G."/>
            <person name="Brinks E."/>
            <person name="Boehnlein C."/>
            <person name="Franz C.M.A.P."/>
            <person name="Kabisch J."/>
        </authorList>
    </citation>
    <scope>NUCLEOTIDE SEQUENCE [LARGE SCALE GENOMIC DNA]</scope>
    <source>
        <strain evidence="1 2">MBT-2</strain>
    </source>
</reference>
<keyword evidence="2" id="KW-1185">Reference proteome</keyword>
<dbReference type="Proteomes" id="UP000546173">
    <property type="component" value="Unassembled WGS sequence"/>
</dbReference>
<dbReference type="Gene3D" id="1.20.120.330">
    <property type="entry name" value="Nucleotidyltransferases domain 2"/>
    <property type="match status" value="1"/>
</dbReference>
<gene>
    <name evidence="1" type="ORF">H7993_19710</name>
</gene>